<sequence length="395" mass="43735">MHHELEESVRNIVFGHILDFKLDGIDDRALALFLMNHIRDEPLSIMVGSKVLPINSAVVHVVLGILIGGVKIYYLDNLECEDMIADFVSIPRARSFTSTIIEKIASADRESHDRYLSYVKREKWQLLCKHRRRWARRAGACVRIWASSAGFLYGKAAGVVKIPLLLKIRGTILLLKTKDLNLMLNIGIPPAANANTKRSKTKGQSASKTIEHRHIPHGFLHLQPLLRGLGDYLSDGQQKREFLAALDLHDKDVDAAIIKMNEAHKDIEEAQQKIVSKIKSIFGDLRPLGSSPPNVKRKSQTPREVSPAHTDSGDDGPEIVVECSPQLSAGQSSSEQQEAVHAPTDTHVQHDVEQIVTVESVQEEVTHATSHNKVRSGCKSSTGDITSNNNYASAT</sequence>
<reference evidence="2" key="2">
    <citation type="submission" date="2021-02" db="EMBL/GenBank/DDBJ databases">
        <authorList>
            <person name="Kimball J.A."/>
            <person name="Haas M.W."/>
            <person name="Macchietto M."/>
            <person name="Kono T."/>
            <person name="Duquette J."/>
            <person name="Shao M."/>
        </authorList>
    </citation>
    <scope>NUCLEOTIDE SEQUENCE</scope>
    <source>
        <tissue evidence="2">Fresh leaf tissue</tissue>
    </source>
</reference>
<gene>
    <name evidence="2" type="ORF">GUJ93_ZPchr0013g35784</name>
</gene>
<dbReference type="Proteomes" id="UP000729402">
    <property type="component" value="Unassembled WGS sequence"/>
</dbReference>
<evidence type="ECO:0000313" key="2">
    <source>
        <dbReference type="EMBL" id="KAG8096436.1"/>
    </source>
</evidence>
<comment type="caution">
    <text evidence="2">The sequence shown here is derived from an EMBL/GenBank/DDBJ whole genome shotgun (WGS) entry which is preliminary data.</text>
</comment>
<evidence type="ECO:0000256" key="1">
    <source>
        <dbReference type="SAM" id="MobiDB-lite"/>
    </source>
</evidence>
<protein>
    <submittedName>
        <fullName evidence="2">Uncharacterized protein</fullName>
    </submittedName>
</protein>
<dbReference type="EMBL" id="JAAALK010000079">
    <property type="protein sequence ID" value="KAG8096436.1"/>
    <property type="molecule type" value="Genomic_DNA"/>
</dbReference>
<feature type="compositionally biased region" description="Polar residues" evidence="1">
    <location>
        <begin position="378"/>
        <end position="395"/>
    </location>
</feature>
<organism evidence="2 3">
    <name type="scientific">Zizania palustris</name>
    <name type="common">Northern wild rice</name>
    <dbReference type="NCBI Taxonomy" id="103762"/>
    <lineage>
        <taxon>Eukaryota</taxon>
        <taxon>Viridiplantae</taxon>
        <taxon>Streptophyta</taxon>
        <taxon>Embryophyta</taxon>
        <taxon>Tracheophyta</taxon>
        <taxon>Spermatophyta</taxon>
        <taxon>Magnoliopsida</taxon>
        <taxon>Liliopsida</taxon>
        <taxon>Poales</taxon>
        <taxon>Poaceae</taxon>
        <taxon>BOP clade</taxon>
        <taxon>Oryzoideae</taxon>
        <taxon>Oryzeae</taxon>
        <taxon>Zizaniinae</taxon>
        <taxon>Zizania</taxon>
    </lineage>
</organism>
<feature type="region of interest" description="Disordered" evidence="1">
    <location>
        <begin position="285"/>
        <end position="348"/>
    </location>
</feature>
<dbReference type="OrthoDB" id="696856at2759"/>
<keyword evidence="3" id="KW-1185">Reference proteome</keyword>
<feature type="region of interest" description="Disordered" evidence="1">
    <location>
        <begin position="364"/>
        <end position="395"/>
    </location>
</feature>
<accession>A0A8J5WT32</accession>
<name>A0A8J5WT32_ZIZPA</name>
<evidence type="ECO:0000313" key="3">
    <source>
        <dbReference type="Proteomes" id="UP000729402"/>
    </source>
</evidence>
<reference evidence="2" key="1">
    <citation type="journal article" date="2021" name="bioRxiv">
        <title>Whole Genome Assembly and Annotation of Northern Wild Rice, Zizania palustris L., Supports a Whole Genome Duplication in the Zizania Genus.</title>
        <authorList>
            <person name="Haas M."/>
            <person name="Kono T."/>
            <person name="Macchietto M."/>
            <person name="Millas R."/>
            <person name="McGilp L."/>
            <person name="Shao M."/>
            <person name="Duquette J."/>
            <person name="Hirsch C.N."/>
            <person name="Kimball J."/>
        </authorList>
    </citation>
    <scope>NUCLEOTIDE SEQUENCE</scope>
    <source>
        <tissue evidence="2">Fresh leaf tissue</tissue>
    </source>
</reference>
<proteinExistence type="predicted"/>
<dbReference type="AlphaFoldDB" id="A0A8J5WT32"/>